<comment type="caution">
    <text evidence="1">The sequence shown here is derived from an EMBL/GenBank/DDBJ whole genome shotgun (WGS) entry which is preliminary data.</text>
</comment>
<evidence type="ECO:0000313" key="2">
    <source>
        <dbReference type="Proteomes" id="UP000018895"/>
    </source>
</evidence>
<dbReference type="STRING" id="1236971.JCM9152_3991"/>
<gene>
    <name evidence="1" type="ORF">JCM9152_3991</name>
</gene>
<protein>
    <submittedName>
        <fullName evidence="1">Uncharacterized protein</fullName>
    </submittedName>
</protein>
<proteinExistence type="predicted"/>
<organism evidence="1 2">
    <name type="scientific">Halalkalibacter hemicellulosilyticusJCM 9152</name>
    <dbReference type="NCBI Taxonomy" id="1236971"/>
    <lineage>
        <taxon>Bacteria</taxon>
        <taxon>Bacillati</taxon>
        <taxon>Bacillota</taxon>
        <taxon>Bacilli</taxon>
        <taxon>Bacillales</taxon>
        <taxon>Bacillaceae</taxon>
        <taxon>Halalkalibacter</taxon>
    </lineage>
</organism>
<dbReference type="EMBL" id="BAUU01000036">
    <property type="protein sequence ID" value="GAE32456.1"/>
    <property type="molecule type" value="Genomic_DNA"/>
</dbReference>
<dbReference type="Proteomes" id="UP000018895">
    <property type="component" value="Unassembled WGS sequence"/>
</dbReference>
<evidence type="ECO:0000313" key="1">
    <source>
        <dbReference type="EMBL" id="GAE32456.1"/>
    </source>
</evidence>
<reference evidence="1" key="1">
    <citation type="journal article" date="2014" name="Genome Announc.">
        <title>Draft Genome Sequences of Three Alkaliphilic Bacillus Strains, Bacillus wakoensis JCM 9140T, Bacillus akibai JCM 9157T, and Bacillus hemicellulosilyticus JCM 9152T.</title>
        <authorList>
            <person name="Yuki M."/>
            <person name="Oshima K."/>
            <person name="Suda W."/>
            <person name="Oshida Y."/>
            <person name="Kitamura K."/>
            <person name="Iida T."/>
            <person name="Hattori M."/>
            <person name="Ohkuma M."/>
        </authorList>
    </citation>
    <scope>NUCLEOTIDE SEQUENCE [LARGE SCALE GENOMIC DNA]</scope>
    <source>
        <strain evidence="1">JCM 9152</strain>
    </source>
</reference>
<accession>W4QK61</accession>
<sequence>MKQQLNYDFKEVQAKLANKIAILEVQLATEQAAKQAVIKYAEELEKQVEDLTTKEESDAQ</sequence>
<keyword evidence="2" id="KW-1185">Reference proteome</keyword>
<dbReference type="AlphaFoldDB" id="W4QK61"/>
<name>W4QK61_9BACI</name>
<dbReference type="RefSeq" id="WP_035346743.1">
    <property type="nucleotide sequence ID" value="NZ_BAUU01000036.1"/>
</dbReference>